<keyword evidence="1" id="KW-0732">Signal</keyword>
<dbReference type="EMBL" id="CP011125">
    <property type="protein sequence ID" value="AKF05433.1"/>
    <property type="molecule type" value="Genomic_DNA"/>
</dbReference>
<reference evidence="2 3" key="1">
    <citation type="submission" date="2015-03" db="EMBL/GenBank/DDBJ databases">
        <title>Genome assembly of Sandaracinus amylolyticus DSM 53668.</title>
        <authorList>
            <person name="Sharma G."/>
            <person name="Subramanian S."/>
        </authorList>
    </citation>
    <scope>NUCLEOTIDE SEQUENCE [LARGE SCALE GENOMIC DNA]</scope>
    <source>
        <strain evidence="2 3">DSM 53668</strain>
    </source>
</reference>
<feature type="signal peptide" evidence="1">
    <location>
        <begin position="1"/>
        <end position="29"/>
    </location>
</feature>
<evidence type="ECO:0000313" key="2">
    <source>
        <dbReference type="EMBL" id="AKF05433.1"/>
    </source>
</evidence>
<proteinExistence type="predicted"/>
<evidence type="ECO:0000313" key="3">
    <source>
        <dbReference type="Proteomes" id="UP000034883"/>
    </source>
</evidence>
<sequence length="463" mass="50880">MRVITRIVALASVLFAAGPALLVPTRAMADDDELVLMREPAAFVDVIDAFDDHDPFDLDISIGYVRTWELGRIQREPGMGDPEDRRSREWLDVADYSREVNQLVFGLDVGIFRDLALYGRLPLILSDDRSLSRIGNDDPSSVLLDRSSAPMPLFDVPAGEGFRSPTRSGLDWVSVGLAWSILNQQRDPHVPTWLIMLEGRFNIDEPMRACRRAGGDVVCQGGGSEPGISRGTNALRFETRGSWRDRYVEPYAGLAFQIEFPGNAADLFTQGGNLAGYINQRPPIQGRLTAGVAIIPWEDRQHWQRFSIDLRFTGDYVSEGRDYSPLFDALGSSTNPYLTSPACEGVTGGATCQAAGYEQVDFTGLTDTQAHARLGGQITLELQAARYVRFGITTAIFHSPSYGLTQADACNPNASSDDPGRRGTCRSGIINPHHRAVIDLPGQRFRIESLTQIDVAANVTAQF</sequence>
<name>A0A0F6W2A6_9BACT</name>
<dbReference type="STRING" id="927083.DB32_002582"/>
<accession>A0A0F6W2A6</accession>
<organism evidence="2 3">
    <name type="scientific">Sandaracinus amylolyticus</name>
    <dbReference type="NCBI Taxonomy" id="927083"/>
    <lineage>
        <taxon>Bacteria</taxon>
        <taxon>Pseudomonadati</taxon>
        <taxon>Myxococcota</taxon>
        <taxon>Polyangia</taxon>
        <taxon>Polyangiales</taxon>
        <taxon>Sandaracinaceae</taxon>
        <taxon>Sandaracinus</taxon>
    </lineage>
</organism>
<gene>
    <name evidence="2" type="ORF">DB32_002582</name>
</gene>
<dbReference type="KEGG" id="samy:DB32_002582"/>
<dbReference type="AlphaFoldDB" id="A0A0F6W2A6"/>
<feature type="chain" id="PRO_5002511682" evidence="1">
    <location>
        <begin position="30"/>
        <end position="463"/>
    </location>
</feature>
<keyword evidence="3" id="KW-1185">Reference proteome</keyword>
<evidence type="ECO:0000256" key="1">
    <source>
        <dbReference type="SAM" id="SignalP"/>
    </source>
</evidence>
<protein>
    <submittedName>
        <fullName evidence="2">Uncharacterized protein</fullName>
    </submittedName>
</protein>
<dbReference type="Proteomes" id="UP000034883">
    <property type="component" value="Chromosome"/>
</dbReference>